<evidence type="ECO:0000256" key="1">
    <source>
        <dbReference type="SAM" id="MobiDB-lite"/>
    </source>
</evidence>
<keyword evidence="2" id="KW-0472">Membrane</keyword>
<dbReference type="EMBL" id="NRRV01000028">
    <property type="protein sequence ID" value="MBK1631577.1"/>
    <property type="molecule type" value="Genomic_DNA"/>
</dbReference>
<keyword evidence="2" id="KW-0812">Transmembrane</keyword>
<evidence type="ECO:0000256" key="2">
    <source>
        <dbReference type="SAM" id="Phobius"/>
    </source>
</evidence>
<feature type="transmembrane region" description="Helical" evidence="2">
    <location>
        <begin position="104"/>
        <end position="124"/>
    </location>
</feature>
<protein>
    <submittedName>
        <fullName evidence="3">2-vinyl bacteriochlorophyllide hydratase</fullName>
    </submittedName>
</protein>
<proteinExistence type="predicted"/>
<gene>
    <name evidence="3" type="primary">bchF</name>
    <name evidence="3" type="ORF">CKO31_12645</name>
</gene>
<comment type="caution">
    <text evidence="3">The sequence shown here is derived from an EMBL/GenBank/DDBJ whole genome shotgun (WGS) entry which is preliminary data.</text>
</comment>
<organism evidence="3 4">
    <name type="scientific">Thiohalocapsa halophila</name>
    <dbReference type="NCBI Taxonomy" id="69359"/>
    <lineage>
        <taxon>Bacteria</taxon>
        <taxon>Pseudomonadati</taxon>
        <taxon>Pseudomonadota</taxon>
        <taxon>Gammaproteobacteria</taxon>
        <taxon>Chromatiales</taxon>
        <taxon>Chromatiaceae</taxon>
        <taxon>Thiohalocapsa</taxon>
    </lineage>
</organism>
<dbReference type="InterPro" id="IPR009905">
    <property type="entry name" value="BCHF"/>
</dbReference>
<evidence type="ECO:0000313" key="4">
    <source>
        <dbReference type="Proteomes" id="UP000748752"/>
    </source>
</evidence>
<feature type="transmembrane region" description="Helical" evidence="2">
    <location>
        <begin position="61"/>
        <end position="84"/>
    </location>
</feature>
<dbReference type="Pfam" id="PF07284">
    <property type="entry name" value="BCHF"/>
    <property type="match status" value="1"/>
</dbReference>
<accession>A0ABS1CI26</accession>
<dbReference type="Proteomes" id="UP000748752">
    <property type="component" value="Unassembled WGS sequence"/>
</dbReference>
<keyword evidence="4" id="KW-1185">Reference proteome</keyword>
<reference evidence="3 4" key="1">
    <citation type="journal article" date="2020" name="Microorganisms">
        <title>Osmotic Adaptation and Compatible Solute Biosynthesis of Phototrophic Bacteria as Revealed from Genome Analyses.</title>
        <authorList>
            <person name="Imhoff J.F."/>
            <person name="Rahn T."/>
            <person name="Kunzel S."/>
            <person name="Keller A."/>
            <person name="Neulinger S.C."/>
        </authorList>
    </citation>
    <scope>NUCLEOTIDE SEQUENCE [LARGE SCALE GENOMIC DNA]</scope>
    <source>
        <strain evidence="3 4">DSM 6210</strain>
    </source>
</reference>
<feature type="transmembrane region" description="Helical" evidence="2">
    <location>
        <begin position="30"/>
        <end position="55"/>
    </location>
</feature>
<feature type="region of interest" description="Disordered" evidence="1">
    <location>
        <begin position="164"/>
        <end position="183"/>
    </location>
</feature>
<keyword evidence="2" id="KW-1133">Transmembrane helix</keyword>
<sequence>MRQRPARHDRYQPLYTPAERERRDKTSWTLVQGVLAPVQFLVFLVSLVLVLRYLVTGGGELAATVSIVVKTLILYAIMITGSVWEKVVFGKWLFARPFFWEDVFSMLVLALHTAYLVVLFTGWLDVRGQMLLALAAYAAYVINATQFLLKLRAARLQQERADAAAAGGTPAEAPAPAVGGSAE</sequence>
<feature type="transmembrane region" description="Helical" evidence="2">
    <location>
        <begin position="130"/>
        <end position="149"/>
    </location>
</feature>
<dbReference type="NCBIfam" id="TIGR02020">
    <property type="entry name" value="BchF"/>
    <property type="match status" value="1"/>
</dbReference>
<name>A0ABS1CI26_9GAMM</name>
<evidence type="ECO:0000313" key="3">
    <source>
        <dbReference type="EMBL" id="MBK1631577.1"/>
    </source>
</evidence>
<dbReference type="RefSeq" id="WP_200238035.1">
    <property type="nucleotide sequence ID" value="NZ_NRRV01000028.1"/>
</dbReference>